<dbReference type="AlphaFoldDB" id="A0A9P4NNX8"/>
<protein>
    <submittedName>
        <fullName evidence="2">Uncharacterized protein</fullName>
    </submittedName>
</protein>
<evidence type="ECO:0000256" key="1">
    <source>
        <dbReference type="SAM" id="Phobius"/>
    </source>
</evidence>
<feature type="non-terminal residue" evidence="2">
    <location>
        <position position="560"/>
    </location>
</feature>
<keyword evidence="1" id="KW-0812">Transmembrane</keyword>
<organism evidence="2 3">
    <name type="scientific">Tothia fuscella</name>
    <dbReference type="NCBI Taxonomy" id="1048955"/>
    <lineage>
        <taxon>Eukaryota</taxon>
        <taxon>Fungi</taxon>
        <taxon>Dikarya</taxon>
        <taxon>Ascomycota</taxon>
        <taxon>Pezizomycotina</taxon>
        <taxon>Dothideomycetes</taxon>
        <taxon>Pleosporomycetidae</taxon>
        <taxon>Venturiales</taxon>
        <taxon>Cylindrosympodiaceae</taxon>
        <taxon>Tothia</taxon>
    </lineage>
</organism>
<sequence length="560" mass="61842">TSPFTATNVNLYHNAFKSLIFRVAEVLLAIAVYKFFSLIAARANLFTTYLMFAEDYFQRTLYFFSRAFTRNGLLILCFTTLYIVANLYGTLLWALDSPGYLLLQKNITASTLSNTLLDYPAYIVSVVARPNTLATLSNDLAPTIGSNLFKASENLTLTTMVERGTVETVPGTRPDAFPRIWLDAEGLSVSTDTATMVGYATRENGSYVPLDDCPVQQTIDDSFGWNCTFSNIFTQSLLTASNVGQPDVHWDDASDLKYNSRYIKPNRENNIWTRYGEGGGTAIMTQMFTVTKGTRRHTFIETAFRSTMLTTPAADFADDEVFDMLKRTWSTKKTEQSAPLITLLGRSMLSAQAAGKSYMFGIASVSGEKNITTTQTAWEYLTMMTNGKPFYSLLRVSSVNITLIRSETIATAPTPFETCDISFMNVAYGGKLTDTDCIAGPRESKPQFFGQVDTSAVLIFSGLGDGRSNISAKALDQDAWEWYESNTGYMDDLLIARGFIISVDPSLVTLSTSVLRPAISYLQLLLVLVAVALAFASYCSLRFFATAHWASSLFANVVST</sequence>
<feature type="transmembrane region" description="Helical" evidence="1">
    <location>
        <begin position="73"/>
        <end position="95"/>
    </location>
</feature>
<keyword evidence="3" id="KW-1185">Reference proteome</keyword>
<evidence type="ECO:0000313" key="2">
    <source>
        <dbReference type="EMBL" id="KAF2428982.1"/>
    </source>
</evidence>
<comment type="caution">
    <text evidence="2">The sequence shown here is derived from an EMBL/GenBank/DDBJ whole genome shotgun (WGS) entry which is preliminary data.</text>
</comment>
<accession>A0A9P4NNX8</accession>
<reference evidence="2" key="1">
    <citation type="journal article" date="2020" name="Stud. Mycol.">
        <title>101 Dothideomycetes genomes: a test case for predicting lifestyles and emergence of pathogens.</title>
        <authorList>
            <person name="Haridas S."/>
            <person name="Albert R."/>
            <person name="Binder M."/>
            <person name="Bloem J."/>
            <person name="Labutti K."/>
            <person name="Salamov A."/>
            <person name="Andreopoulos B."/>
            <person name="Baker S."/>
            <person name="Barry K."/>
            <person name="Bills G."/>
            <person name="Bluhm B."/>
            <person name="Cannon C."/>
            <person name="Castanera R."/>
            <person name="Culley D."/>
            <person name="Daum C."/>
            <person name="Ezra D."/>
            <person name="Gonzalez J."/>
            <person name="Henrissat B."/>
            <person name="Kuo A."/>
            <person name="Liang C."/>
            <person name="Lipzen A."/>
            <person name="Lutzoni F."/>
            <person name="Magnuson J."/>
            <person name="Mondo S."/>
            <person name="Nolan M."/>
            <person name="Ohm R."/>
            <person name="Pangilinan J."/>
            <person name="Park H.-J."/>
            <person name="Ramirez L."/>
            <person name="Alfaro M."/>
            <person name="Sun H."/>
            <person name="Tritt A."/>
            <person name="Yoshinaga Y."/>
            <person name="Zwiers L.-H."/>
            <person name="Turgeon B."/>
            <person name="Goodwin S."/>
            <person name="Spatafora J."/>
            <person name="Crous P."/>
            <person name="Grigoriev I."/>
        </authorList>
    </citation>
    <scope>NUCLEOTIDE SEQUENCE</scope>
    <source>
        <strain evidence="2">CBS 130266</strain>
    </source>
</reference>
<keyword evidence="1" id="KW-0472">Membrane</keyword>
<feature type="transmembrane region" description="Helical" evidence="1">
    <location>
        <begin position="26"/>
        <end position="52"/>
    </location>
</feature>
<name>A0A9P4NNX8_9PEZI</name>
<feature type="transmembrane region" description="Helical" evidence="1">
    <location>
        <begin position="521"/>
        <end position="541"/>
    </location>
</feature>
<gene>
    <name evidence="2" type="ORF">EJ08DRAFT_574982</name>
</gene>
<proteinExistence type="predicted"/>
<keyword evidence="1" id="KW-1133">Transmembrane helix</keyword>
<dbReference type="EMBL" id="MU007051">
    <property type="protein sequence ID" value="KAF2428982.1"/>
    <property type="molecule type" value="Genomic_DNA"/>
</dbReference>
<dbReference type="Proteomes" id="UP000800235">
    <property type="component" value="Unassembled WGS sequence"/>
</dbReference>
<dbReference type="OrthoDB" id="5348845at2759"/>
<feature type="non-terminal residue" evidence="2">
    <location>
        <position position="1"/>
    </location>
</feature>
<evidence type="ECO:0000313" key="3">
    <source>
        <dbReference type="Proteomes" id="UP000800235"/>
    </source>
</evidence>